<sequence length="60" mass="6668">MAENPFGAEATTHLLSRYKSLEFLISSGRDKITAIYKRVDALAARNPLPLQNELAALHDK</sequence>
<name>A0A6A6XMK0_9PLEO</name>
<accession>A0A6A6XMK0</accession>
<protein>
    <submittedName>
        <fullName evidence="1">Uncharacterized protein</fullName>
    </submittedName>
</protein>
<reference evidence="1" key="1">
    <citation type="journal article" date="2020" name="Stud. Mycol.">
        <title>101 Dothideomycetes genomes: a test case for predicting lifestyles and emergence of pathogens.</title>
        <authorList>
            <person name="Haridas S."/>
            <person name="Albert R."/>
            <person name="Binder M."/>
            <person name="Bloem J."/>
            <person name="Labutti K."/>
            <person name="Salamov A."/>
            <person name="Andreopoulos B."/>
            <person name="Baker S."/>
            <person name="Barry K."/>
            <person name="Bills G."/>
            <person name="Bluhm B."/>
            <person name="Cannon C."/>
            <person name="Castanera R."/>
            <person name="Culley D."/>
            <person name="Daum C."/>
            <person name="Ezra D."/>
            <person name="Gonzalez J."/>
            <person name="Henrissat B."/>
            <person name="Kuo A."/>
            <person name="Liang C."/>
            <person name="Lipzen A."/>
            <person name="Lutzoni F."/>
            <person name="Magnuson J."/>
            <person name="Mondo S."/>
            <person name="Nolan M."/>
            <person name="Ohm R."/>
            <person name="Pangilinan J."/>
            <person name="Park H.-J."/>
            <person name="Ramirez L."/>
            <person name="Alfaro M."/>
            <person name="Sun H."/>
            <person name="Tritt A."/>
            <person name="Yoshinaga Y."/>
            <person name="Zwiers L.-H."/>
            <person name="Turgeon B."/>
            <person name="Goodwin S."/>
            <person name="Spatafora J."/>
            <person name="Crous P."/>
            <person name="Grigoriev I."/>
        </authorList>
    </citation>
    <scope>NUCLEOTIDE SEQUENCE</scope>
    <source>
        <strain evidence="1">CBS 109.77</strain>
    </source>
</reference>
<dbReference type="Proteomes" id="UP000799757">
    <property type="component" value="Unassembled WGS sequence"/>
</dbReference>
<keyword evidence="2" id="KW-1185">Reference proteome</keyword>
<organism evidence="1 2">
    <name type="scientific">Melanomma pulvis-pyrius CBS 109.77</name>
    <dbReference type="NCBI Taxonomy" id="1314802"/>
    <lineage>
        <taxon>Eukaryota</taxon>
        <taxon>Fungi</taxon>
        <taxon>Dikarya</taxon>
        <taxon>Ascomycota</taxon>
        <taxon>Pezizomycotina</taxon>
        <taxon>Dothideomycetes</taxon>
        <taxon>Pleosporomycetidae</taxon>
        <taxon>Pleosporales</taxon>
        <taxon>Melanommataceae</taxon>
        <taxon>Melanomma</taxon>
    </lineage>
</organism>
<proteinExistence type="predicted"/>
<evidence type="ECO:0000313" key="2">
    <source>
        <dbReference type="Proteomes" id="UP000799757"/>
    </source>
</evidence>
<dbReference type="AlphaFoldDB" id="A0A6A6XMK0"/>
<evidence type="ECO:0000313" key="1">
    <source>
        <dbReference type="EMBL" id="KAF2797569.1"/>
    </source>
</evidence>
<dbReference type="EMBL" id="MU001803">
    <property type="protein sequence ID" value="KAF2797569.1"/>
    <property type="molecule type" value="Genomic_DNA"/>
</dbReference>
<gene>
    <name evidence="1" type="ORF">K505DRAFT_235178</name>
</gene>